<dbReference type="Ensembl" id="ENSNMLT00000023015.1">
    <property type="protein sequence ID" value="ENSNMLP00000020510.1"/>
    <property type="gene ID" value="ENSNMLG00000013385.1"/>
</dbReference>
<accession>A0A8C6WNL1</accession>
<evidence type="ECO:0000256" key="3">
    <source>
        <dbReference type="ARBA" id="ARBA00023242"/>
    </source>
</evidence>
<organism evidence="5 6">
    <name type="scientific">Neogobius melanostomus</name>
    <name type="common">round goby</name>
    <dbReference type="NCBI Taxonomy" id="47308"/>
    <lineage>
        <taxon>Eukaryota</taxon>
        <taxon>Metazoa</taxon>
        <taxon>Chordata</taxon>
        <taxon>Craniata</taxon>
        <taxon>Vertebrata</taxon>
        <taxon>Euteleostomi</taxon>
        <taxon>Actinopterygii</taxon>
        <taxon>Neopterygii</taxon>
        <taxon>Teleostei</taxon>
        <taxon>Neoteleostei</taxon>
        <taxon>Acanthomorphata</taxon>
        <taxon>Gobiaria</taxon>
        <taxon>Gobiiformes</taxon>
        <taxon>Gobioidei</taxon>
        <taxon>Gobiidae</taxon>
        <taxon>Benthophilinae</taxon>
        <taxon>Neogobiini</taxon>
        <taxon>Neogobius</taxon>
    </lineage>
</organism>
<evidence type="ECO:0000256" key="1">
    <source>
        <dbReference type="ARBA" id="ARBA00004123"/>
    </source>
</evidence>
<evidence type="ECO:0000313" key="5">
    <source>
        <dbReference type="Ensembl" id="ENSNMLP00000020510.1"/>
    </source>
</evidence>
<dbReference type="InterPro" id="IPR012921">
    <property type="entry name" value="SPOC_C"/>
</dbReference>
<keyword evidence="6" id="KW-1185">Reference proteome</keyword>
<evidence type="ECO:0000256" key="2">
    <source>
        <dbReference type="ARBA" id="ARBA00022884"/>
    </source>
</evidence>
<protein>
    <recommendedName>
        <fullName evidence="4">SPOC domain-containing protein</fullName>
    </recommendedName>
</protein>
<dbReference type="Pfam" id="PF07744">
    <property type="entry name" value="SPOC"/>
    <property type="match status" value="1"/>
</dbReference>
<dbReference type="GO" id="GO:0005634">
    <property type="term" value="C:nucleus"/>
    <property type="evidence" value="ECO:0007669"/>
    <property type="project" value="UniProtKB-SubCell"/>
</dbReference>
<evidence type="ECO:0000259" key="4">
    <source>
        <dbReference type="PROSITE" id="PS50917"/>
    </source>
</evidence>
<dbReference type="FunFam" id="2.40.290.10:FF:000003">
    <property type="entry name" value="RNA-binding motif protein 15"/>
    <property type="match status" value="1"/>
</dbReference>
<dbReference type="GO" id="GO:0003723">
    <property type="term" value="F:RNA binding"/>
    <property type="evidence" value="ECO:0007669"/>
    <property type="project" value="UniProtKB-KW"/>
</dbReference>
<name>A0A8C6WNL1_9GOBI</name>
<reference evidence="5" key="2">
    <citation type="submission" date="2025-09" db="UniProtKB">
        <authorList>
            <consortium name="Ensembl"/>
        </authorList>
    </citation>
    <scope>IDENTIFICATION</scope>
</reference>
<dbReference type="PROSITE" id="PS50917">
    <property type="entry name" value="SPOC"/>
    <property type="match status" value="1"/>
</dbReference>
<keyword evidence="2" id="KW-0694">RNA-binding</keyword>
<dbReference type="SUPFAM" id="SSF100939">
    <property type="entry name" value="SPOC domain-like"/>
    <property type="match status" value="1"/>
</dbReference>
<sequence length="186" mass="20030">TAHGLYKPQEEPLSCFQRRRLRQVWQGVLLLKNSSFPTALHLLEGDLEVASGLLVEGSTGGPVSQLKISQRLRLDQPKLDEVSRRIKAAGSGGYAILLAVPGKTEEAADSSSTERPLKNLVSYLKQKEAAGIISLPVGGARDKDNAGVLHAFPPCEFSQQFIDAAAKAFSKSEEDCMIMVIIKGAS</sequence>
<dbReference type="Gene3D" id="2.40.290.10">
    <property type="match status" value="1"/>
</dbReference>
<dbReference type="Proteomes" id="UP000694523">
    <property type="component" value="Unplaced"/>
</dbReference>
<keyword evidence="3" id="KW-0539">Nucleus</keyword>
<dbReference type="AlphaFoldDB" id="A0A8C6WNL1"/>
<reference evidence="5" key="1">
    <citation type="submission" date="2025-08" db="UniProtKB">
        <authorList>
            <consortium name="Ensembl"/>
        </authorList>
    </citation>
    <scope>IDENTIFICATION</scope>
</reference>
<proteinExistence type="predicted"/>
<dbReference type="InterPro" id="IPR010912">
    <property type="entry name" value="SPOC_met"/>
</dbReference>
<comment type="subcellular location">
    <subcellularLocation>
        <location evidence="1">Nucleus</location>
    </subcellularLocation>
</comment>
<dbReference type="InterPro" id="IPR016194">
    <property type="entry name" value="SPOC-like_C_dom_sf"/>
</dbReference>
<feature type="domain" description="SPOC" evidence="4">
    <location>
        <begin position="14"/>
        <end position="185"/>
    </location>
</feature>
<evidence type="ECO:0000313" key="6">
    <source>
        <dbReference type="Proteomes" id="UP000694523"/>
    </source>
</evidence>